<dbReference type="PANTHER" id="PTHR15327">
    <property type="entry name" value="MICROFIBRIL-ASSOCIATED PROTEIN"/>
    <property type="match status" value="1"/>
</dbReference>
<comment type="caution">
    <text evidence="3">The sequence shown here is derived from an EMBL/GenBank/DDBJ whole genome shotgun (WGS) entry which is preliminary data.</text>
</comment>
<protein>
    <submittedName>
        <fullName evidence="3">Microfibrillar-associated protein 1</fullName>
    </submittedName>
</protein>
<sequence>MSGAFAARTATEEGEKGRVDRTRVKRYWPGKAPEWADQQDEEAPSRERVRTEEGADDTRGTAGTDEIFARDFSAPTGMDRFDRSVLPKVMQVKNFGRSGRTKWSHLLAEDTTQ</sequence>
<feature type="compositionally biased region" description="Basic and acidic residues" evidence="1">
    <location>
        <begin position="43"/>
        <end position="59"/>
    </location>
</feature>
<feature type="non-terminal residue" evidence="3">
    <location>
        <position position="113"/>
    </location>
</feature>
<feature type="compositionally biased region" description="Basic and acidic residues" evidence="1">
    <location>
        <begin position="10"/>
        <end position="22"/>
    </location>
</feature>
<keyword evidence="4" id="KW-1185">Reference proteome</keyword>
<evidence type="ECO:0000313" key="4">
    <source>
        <dbReference type="Proteomes" id="UP000236333"/>
    </source>
</evidence>
<reference evidence="3 4" key="1">
    <citation type="journal article" date="2017" name="Mol. Biol. Evol.">
        <title>The 4-celled Tetrabaena socialis nuclear genome reveals the essential components for genetic control of cell number at the origin of multicellularity in the volvocine lineage.</title>
        <authorList>
            <person name="Featherston J."/>
            <person name="Arakaki Y."/>
            <person name="Hanschen E.R."/>
            <person name="Ferris P.J."/>
            <person name="Michod R.E."/>
            <person name="Olson B.J.S.C."/>
            <person name="Nozaki H."/>
            <person name="Durand P.M."/>
        </authorList>
    </citation>
    <scope>NUCLEOTIDE SEQUENCE [LARGE SCALE GENOMIC DNA]</scope>
    <source>
        <strain evidence="3 4">NIES-571</strain>
    </source>
</reference>
<proteinExistence type="predicted"/>
<feature type="region of interest" description="Disordered" evidence="1">
    <location>
        <begin position="1"/>
        <end position="71"/>
    </location>
</feature>
<dbReference type="InterPro" id="IPR033194">
    <property type="entry name" value="MFAP1"/>
</dbReference>
<dbReference type="Proteomes" id="UP000236333">
    <property type="component" value="Unassembled WGS sequence"/>
</dbReference>
<evidence type="ECO:0000259" key="2">
    <source>
        <dbReference type="Pfam" id="PF06991"/>
    </source>
</evidence>
<dbReference type="Pfam" id="PF06991">
    <property type="entry name" value="MFAP1"/>
    <property type="match status" value="1"/>
</dbReference>
<dbReference type="InterPro" id="IPR009730">
    <property type="entry name" value="MFAP1_C"/>
</dbReference>
<name>A0A2J7ZIT0_9CHLO</name>
<evidence type="ECO:0000256" key="1">
    <source>
        <dbReference type="SAM" id="MobiDB-lite"/>
    </source>
</evidence>
<evidence type="ECO:0000313" key="3">
    <source>
        <dbReference type="EMBL" id="PNH00171.1"/>
    </source>
</evidence>
<dbReference type="EMBL" id="PGGS01001647">
    <property type="protein sequence ID" value="PNH00171.1"/>
    <property type="molecule type" value="Genomic_DNA"/>
</dbReference>
<accession>A0A2J7ZIT0</accession>
<organism evidence="3 4">
    <name type="scientific">Tetrabaena socialis</name>
    <dbReference type="NCBI Taxonomy" id="47790"/>
    <lineage>
        <taxon>Eukaryota</taxon>
        <taxon>Viridiplantae</taxon>
        <taxon>Chlorophyta</taxon>
        <taxon>core chlorophytes</taxon>
        <taxon>Chlorophyceae</taxon>
        <taxon>CS clade</taxon>
        <taxon>Chlamydomonadales</taxon>
        <taxon>Tetrabaenaceae</taxon>
        <taxon>Tetrabaena</taxon>
    </lineage>
</organism>
<dbReference type="AlphaFoldDB" id="A0A2J7ZIT0"/>
<feature type="domain" description="Micro-fibrillar-associated protein 1 C-terminal" evidence="2">
    <location>
        <begin position="64"/>
        <end position="111"/>
    </location>
</feature>
<gene>
    <name evidence="3" type="ORF">TSOC_014022</name>
</gene>
<dbReference type="OrthoDB" id="1111734at2759"/>